<name>A0ACC2W700_9TREE</name>
<evidence type="ECO:0000313" key="1">
    <source>
        <dbReference type="EMBL" id="KAJ9106979.1"/>
    </source>
</evidence>
<dbReference type="EMBL" id="JASBWS010000039">
    <property type="protein sequence ID" value="KAJ9106979.1"/>
    <property type="molecule type" value="Genomic_DNA"/>
</dbReference>
<proteinExistence type="predicted"/>
<dbReference type="Proteomes" id="UP001230649">
    <property type="component" value="Unassembled WGS sequence"/>
</dbReference>
<accession>A0ACC2W700</accession>
<protein>
    <submittedName>
        <fullName evidence="1">Uncharacterized protein</fullName>
    </submittedName>
</protein>
<organism evidence="1 2">
    <name type="scientific">Naganishia adeliensis</name>
    <dbReference type="NCBI Taxonomy" id="92952"/>
    <lineage>
        <taxon>Eukaryota</taxon>
        <taxon>Fungi</taxon>
        <taxon>Dikarya</taxon>
        <taxon>Basidiomycota</taxon>
        <taxon>Agaricomycotina</taxon>
        <taxon>Tremellomycetes</taxon>
        <taxon>Filobasidiales</taxon>
        <taxon>Filobasidiaceae</taxon>
        <taxon>Naganishia</taxon>
    </lineage>
</organism>
<reference evidence="1" key="1">
    <citation type="submission" date="2023-04" db="EMBL/GenBank/DDBJ databases">
        <title>Draft Genome sequencing of Naganishia species isolated from polar environments using Oxford Nanopore Technology.</title>
        <authorList>
            <person name="Leo P."/>
            <person name="Venkateswaran K."/>
        </authorList>
    </citation>
    <scope>NUCLEOTIDE SEQUENCE</scope>
    <source>
        <strain evidence="1">MNA-CCFEE 5262</strain>
    </source>
</reference>
<comment type="caution">
    <text evidence="1">The sequence shown here is derived from an EMBL/GenBank/DDBJ whole genome shotgun (WGS) entry which is preliminary data.</text>
</comment>
<gene>
    <name evidence="1" type="ORF">QFC20_003879</name>
</gene>
<sequence length="188" mass="21631">MTSAKTPLPRKGEPQAPTLTVKPEPRSPSPLRSVSPSETSSVPTDSRDIDYRAHPELYKILRGEMNVFKTQPYSNELKVLWRFKDEVTARRSAGELWERFEGFRDNADFVGMDVTRKFIQMGRTRSLRYALRPGGRKYDKLTGEEMKRTGKVADESKLKGAKIFEACLKRIEEDEVYAKAKKDWGKKK</sequence>
<keyword evidence="2" id="KW-1185">Reference proteome</keyword>
<evidence type="ECO:0000313" key="2">
    <source>
        <dbReference type="Proteomes" id="UP001230649"/>
    </source>
</evidence>